<keyword evidence="1" id="KW-0472">Membrane</keyword>
<evidence type="ECO:0000313" key="3">
    <source>
        <dbReference type="Proteomes" id="UP000324358"/>
    </source>
</evidence>
<proteinExistence type="predicted"/>
<sequence>MSFFEKNKTYIKLGVISGIMFALVMVAFDYFMEREFSILKFALHFVLFGCFNAYMAYRKVQKEEQKRNKDQ</sequence>
<gene>
    <name evidence="2" type="ORF">ES675_08625</name>
</gene>
<name>A0A5D0QY34_9FLAO</name>
<organism evidence="2 3">
    <name type="scientific">Bizionia algoritergicola</name>
    <dbReference type="NCBI Taxonomy" id="291187"/>
    <lineage>
        <taxon>Bacteria</taxon>
        <taxon>Pseudomonadati</taxon>
        <taxon>Bacteroidota</taxon>
        <taxon>Flavobacteriia</taxon>
        <taxon>Flavobacteriales</taxon>
        <taxon>Flavobacteriaceae</taxon>
        <taxon>Bizionia</taxon>
    </lineage>
</organism>
<feature type="transmembrane region" description="Helical" evidence="1">
    <location>
        <begin position="38"/>
        <end position="57"/>
    </location>
</feature>
<dbReference type="Proteomes" id="UP000324358">
    <property type="component" value="Unassembled WGS sequence"/>
</dbReference>
<keyword evidence="3" id="KW-1185">Reference proteome</keyword>
<comment type="caution">
    <text evidence="2">The sequence shown here is derived from an EMBL/GenBank/DDBJ whole genome shotgun (WGS) entry which is preliminary data.</text>
</comment>
<evidence type="ECO:0000256" key="1">
    <source>
        <dbReference type="SAM" id="Phobius"/>
    </source>
</evidence>
<keyword evidence="1" id="KW-0812">Transmembrane</keyword>
<dbReference type="OrthoDB" id="1448315at2"/>
<feature type="transmembrane region" description="Helical" evidence="1">
    <location>
        <begin position="12"/>
        <end position="32"/>
    </location>
</feature>
<reference evidence="2 3" key="1">
    <citation type="submission" date="2019-08" db="EMBL/GenBank/DDBJ databases">
        <title>Genomes of Antarctic Bizionia species.</title>
        <authorList>
            <person name="Bowman J.P."/>
        </authorList>
    </citation>
    <scope>NUCLEOTIDE SEQUENCE [LARGE SCALE GENOMIC DNA]</scope>
    <source>
        <strain evidence="2 3">APA-1</strain>
    </source>
</reference>
<dbReference type="EMBL" id="VSKL01000002">
    <property type="protein sequence ID" value="TYB73705.1"/>
    <property type="molecule type" value="Genomic_DNA"/>
</dbReference>
<evidence type="ECO:0000313" key="2">
    <source>
        <dbReference type="EMBL" id="TYB73705.1"/>
    </source>
</evidence>
<dbReference type="RefSeq" id="WP_066254686.1">
    <property type="nucleotide sequence ID" value="NZ_VSKL01000002.1"/>
</dbReference>
<accession>A0A5D0QY34</accession>
<keyword evidence="1" id="KW-1133">Transmembrane helix</keyword>
<dbReference type="AlphaFoldDB" id="A0A5D0QY34"/>
<protein>
    <submittedName>
        <fullName evidence="2">Uncharacterized protein</fullName>
    </submittedName>
</protein>